<accession>A0A3S5BA83</accession>
<dbReference type="Proteomes" id="UP000784294">
    <property type="component" value="Unassembled WGS sequence"/>
</dbReference>
<sequence>MHLRTFTPSHLHTFIPHLPTWHSPSPDRAAVSPRFQPANLQQFAHEPETGFIYCLAEPSLVLTAHRKAGRQEKRFGSQGDWQLMLQKRAAGRLRQSWILDSNG</sequence>
<evidence type="ECO:0000313" key="2">
    <source>
        <dbReference type="Proteomes" id="UP000784294"/>
    </source>
</evidence>
<comment type="caution">
    <text evidence="1">The sequence shown here is derived from an EMBL/GenBank/DDBJ whole genome shotgun (WGS) entry which is preliminary data.</text>
</comment>
<dbReference type="AlphaFoldDB" id="A0A3S5BA83"/>
<evidence type="ECO:0000313" key="1">
    <source>
        <dbReference type="EMBL" id="VEL40896.1"/>
    </source>
</evidence>
<organism evidence="1 2">
    <name type="scientific">Protopolystoma xenopodis</name>
    <dbReference type="NCBI Taxonomy" id="117903"/>
    <lineage>
        <taxon>Eukaryota</taxon>
        <taxon>Metazoa</taxon>
        <taxon>Spiralia</taxon>
        <taxon>Lophotrochozoa</taxon>
        <taxon>Platyhelminthes</taxon>
        <taxon>Monogenea</taxon>
        <taxon>Polyopisthocotylea</taxon>
        <taxon>Polystomatidea</taxon>
        <taxon>Polystomatidae</taxon>
        <taxon>Protopolystoma</taxon>
    </lineage>
</organism>
<reference evidence="1" key="1">
    <citation type="submission" date="2018-11" db="EMBL/GenBank/DDBJ databases">
        <authorList>
            <consortium name="Pathogen Informatics"/>
        </authorList>
    </citation>
    <scope>NUCLEOTIDE SEQUENCE</scope>
</reference>
<protein>
    <submittedName>
        <fullName evidence="1">Uncharacterized protein</fullName>
    </submittedName>
</protein>
<dbReference type="EMBL" id="CAAALY010266926">
    <property type="protein sequence ID" value="VEL40896.1"/>
    <property type="molecule type" value="Genomic_DNA"/>
</dbReference>
<name>A0A3S5BA83_9PLAT</name>
<gene>
    <name evidence="1" type="ORF">PXEA_LOCUS34336</name>
</gene>
<proteinExistence type="predicted"/>
<keyword evidence="2" id="KW-1185">Reference proteome</keyword>